<proteinExistence type="predicted"/>
<reference evidence="2" key="1">
    <citation type="journal article" date="2019" name="Int. J. Syst. Evol. Microbiol.">
        <title>The Global Catalogue of Microorganisms (GCM) 10K type strain sequencing project: providing services to taxonomists for standard genome sequencing and annotation.</title>
        <authorList>
            <consortium name="The Broad Institute Genomics Platform"/>
            <consortium name="The Broad Institute Genome Sequencing Center for Infectious Disease"/>
            <person name="Wu L."/>
            <person name="Ma J."/>
        </authorList>
    </citation>
    <scope>NUCLEOTIDE SEQUENCE [LARGE SCALE GENOMIC DNA]</scope>
    <source>
        <strain evidence="2">JCM 30774</strain>
    </source>
</reference>
<keyword evidence="2" id="KW-1185">Reference proteome</keyword>
<gene>
    <name evidence="1" type="ORF">ACFQ45_17475</name>
</gene>
<comment type="caution">
    <text evidence="1">The sequence shown here is derived from an EMBL/GenBank/DDBJ whole genome shotgun (WGS) entry which is preliminary data.</text>
</comment>
<organism evidence="1 2">
    <name type="scientific">Rhodanobacter aciditrophus</name>
    <dbReference type="NCBI Taxonomy" id="1623218"/>
    <lineage>
        <taxon>Bacteria</taxon>
        <taxon>Pseudomonadati</taxon>
        <taxon>Pseudomonadota</taxon>
        <taxon>Gammaproteobacteria</taxon>
        <taxon>Lysobacterales</taxon>
        <taxon>Rhodanobacteraceae</taxon>
        <taxon>Rhodanobacter</taxon>
    </lineage>
</organism>
<dbReference type="Proteomes" id="UP001597059">
    <property type="component" value="Unassembled WGS sequence"/>
</dbReference>
<dbReference type="RefSeq" id="WP_377370049.1">
    <property type="nucleotide sequence ID" value="NZ_JBHTMN010000024.1"/>
</dbReference>
<accession>A0ABW4B6F9</accession>
<name>A0ABW4B6F9_9GAMM</name>
<sequence length="54" mass="5810">MKEKLKSIWANQKKPIMVILLGLSGAIGVPAWLGTPASSIAYSSICTVFEIECD</sequence>
<evidence type="ECO:0000313" key="2">
    <source>
        <dbReference type="Proteomes" id="UP001597059"/>
    </source>
</evidence>
<protein>
    <submittedName>
        <fullName evidence="1">Uncharacterized protein</fullName>
    </submittedName>
</protein>
<evidence type="ECO:0000313" key="1">
    <source>
        <dbReference type="EMBL" id="MFD1385144.1"/>
    </source>
</evidence>
<dbReference type="EMBL" id="JBHTMN010000024">
    <property type="protein sequence ID" value="MFD1385144.1"/>
    <property type="molecule type" value="Genomic_DNA"/>
</dbReference>